<evidence type="ECO:0000256" key="1">
    <source>
        <dbReference type="SAM" id="Phobius"/>
    </source>
</evidence>
<evidence type="ECO:0000313" key="2">
    <source>
        <dbReference type="EMBL" id="CEO87756.1"/>
    </source>
</evidence>
<gene>
    <name evidence="2" type="ORF">SSCH_1220009</name>
</gene>
<dbReference type="Proteomes" id="UP000046155">
    <property type="component" value="Unassembled WGS sequence"/>
</dbReference>
<feature type="transmembrane region" description="Helical" evidence="1">
    <location>
        <begin position="26"/>
        <end position="44"/>
    </location>
</feature>
<evidence type="ECO:0000313" key="3">
    <source>
        <dbReference type="Proteomes" id="UP000046155"/>
    </source>
</evidence>
<keyword evidence="1" id="KW-1133">Transmembrane helix</keyword>
<keyword evidence="1" id="KW-0472">Membrane</keyword>
<keyword evidence="3" id="KW-1185">Reference proteome</keyword>
<dbReference type="OrthoDB" id="1730155at2"/>
<accession>A0A0B7MII5</accession>
<proteinExistence type="predicted"/>
<dbReference type="AlphaFoldDB" id="A0A0B7MII5"/>
<organism evidence="2 3">
    <name type="scientific">Syntrophaceticus schinkii</name>
    <dbReference type="NCBI Taxonomy" id="499207"/>
    <lineage>
        <taxon>Bacteria</taxon>
        <taxon>Bacillati</taxon>
        <taxon>Bacillota</taxon>
        <taxon>Clostridia</taxon>
        <taxon>Thermoanaerobacterales</taxon>
        <taxon>Thermoanaerobacterales Family III. Incertae Sedis</taxon>
        <taxon>Syntrophaceticus</taxon>
    </lineage>
</organism>
<sequence length="207" mass="23629">MYWVVHSVKRIIGGIEVIMVLNKKQILCYLCLLCVFLFKLTIIGKHVEAATQVDGYKHFKHNAYNLQWGYRCFEYSNDYICTVITGFSGGGYTYKAATNQDLASYKTPADIIYPPLIGNGTVVLQGVYLLNTSNNVVNSLGNESFNNGTINWRIVPGGTLWLLSRYSYTWLEGIPNATYRIQVGTTFALPCSWYPFLWTDYTYTPWF</sequence>
<keyword evidence="1" id="KW-0812">Transmembrane</keyword>
<dbReference type="EMBL" id="CDRZ01000027">
    <property type="protein sequence ID" value="CEO87756.1"/>
    <property type="molecule type" value="Genomic_DNA"/>
</dbReference>
<name>A0A0B7MII5_9FIRM</name>
<reference evidence="3" key="1">
    <citation type="submission" date="2015-01" db="EMBL/GenBank/DDBJ databases">
        <authorList>
            <person name="Manzoor Shahid"/>
            <person name="Zubair Saima"/>
        </authorList>
    </citation>
    <scope>NUCLEOTIDE SEQUENCE [LARGE SCALE GENOMIC DNA]</scope>
    <source>
        <strain evidence="3">Sp3</strain>
    </source>
</reference>
<protein>
    <submittedName>
        <fullName evidence="2">Uncharacterized protein</fullName>
    </submittedName>
</protein>